<comment type="caution">
    <text evidence="1">The sequence shown here is derived from an EMBL/GenBank/DDBJ whole genome shotgun (WGS) entry which is preliminary data.</text>
</comment>
<dbReference type="InterPro" id="IPR025062">
    <property type="entry name" value="DUF4003"/>
</dbReference>
<organism evidence="1 2">
    <name type="scientific">Anaeromonas frigoriresistens</name>
    <dbReference type="NCBI Taxonomy" id="2683708"/>
    <lineage>
        <taxon>Bacteria</taxon>
        <taxon>Bacillati</taxon>
        <taxon>Bacillota</taxon>
        <taxon>Tissierellia</taxon>
        <taxon>Tissierellales</taxon>
        <taxon>Thermohalobacteraceae</taxon>
        <taxon>Anaeromonas</taxon>
    </lineage>
</organism>
<evidence type="ECO:0000313" key="2">
    <source>
        <dbReference type="Proteomes" id="UP000724672"/>
    </source>
</evidence>
<protein>
    <submittedName>
        <fullName evidence="1">DUF4003 domain-containing protein</fullName>
    </submittedName>
</protein>
<reference evidence="1" key="1">
    <citation type="submission" date="2019-12" db="EMBL/GenBank/DDBJ databases">
        <title>Clostridiaceae gen. nov. sp. nov., isolated from sediment in Xinjiang, China.</title>
        <authorList>
            <person name="Zhang R."/>
        </authorList>
    </citation>
    <scope>NUCLEOTIDE SEQUENCE</scope>
    <source>
        <strain evidence="1">D2Q-11</strain>
    </source>
</reference>
<dbReference type="Pfam" id="PF13170">
    <property type="entry name" value="DUF4003"/>
    <property type="match status" value="1"/>
</dbReference>
<evidence type="ECO:0000313" key="1">
    <source>
        <dbReference type="EMBL" id="MBS4538237.1"/>
    </source>
</evidence>
<sequence>MENNLKVKVDVFIETFATLKKHYKWSVGDLSLRFIALVYVISNKSFKKDEFDDMVKYIKKNSGLFSYYRGHNMYSIASLLITKFDEPKEAFIKLKEYDEKMKERGFKKSSYLSIASYALLLTSEGDYIDERIERSMELYKGMKKNHFWLTGTDDYPIAILLSEKKENNDALISEIEHNYDTLHREGFSRSNGLQFLSHLLTFAPTKSVQMKAQKTRSIYDRLKQDKFHVSSTYYGILGFLSILGEHSEEAVEEVVEVVRYLKSNKNFKWTYKDMNVLAATAIVSNKYIEKLSQSNELLQTGIGISIETMIAAQTAALIAATSAAASANAATASAGS</sequence>
<dbReference type="AlphaFoldDB" id="A0A942Z731"/>
<dbReference type="RefSeq" id="WP_203366163.1">
    <property type="nucleotide sequence ID" value="NZ_WSFT01000029.1"/>
</dbReference>
<dbReference type="EMBL" id="WSFT01000029">
    <property type="protein sequence ID" value="MBS4538237.1"/>
    <property type="molecule type" value="Genomic_DNA"/>
</dbReference>
<proteinExistence type="predicted"/>
<keyword evidence="2" id="KW-1185">Reference proteome</keyword>
<gene>
    <name evidence="1" type="ORF">GOQ27_07165</name>
</gene>
<accession>A0A942Z731</accession>
<dbReference type="Proteomes" id="UP000724672">
    <property type="component" value="Unassembled WGS sequence"/>
</dbReference>
<name>A0A942Z731_9FIRM</name>